<protein>
    <submittedName>
        <fullName evidence="3">S-adenosyl-L-methionine-dependent methyltransferase</fullName>
    </submittedName>
</protein>
<dbReference type="InterPro" id="IPR025714">
    <property type="entry name" value="Methyltranfer_dom"/>
</dbReference>
<keyword evidence="4" id="KW-1185">Reference proteome</keyword>
<accession>A0A1X2IJ82</accession>
<evidence type="ECO:0000313" key="4">
    <source>
        <dbReference type="Proteomes" id="UP000193560"/>
    </source>
</evidence>
<dbReference type="OrthoDB" id="2013972at2759"/>
<dbReference type="GO" id="GO:0032259">
    <property type="term" value="P:methylation"/>
    <property type="evidence" value="ECO:0007669"/>
    <property type="project" value="UniProtKB-KW"/>
</dbReference>
<name>A0A1X2IJ82_9FUNG</name>
<keyword evidence="3" id="KW-0489">Methyltransferase</keyword>
<dbReference type="STRING" id="90262.A0A1X2IJ82"/>
<dbReference type="SUPFAM" id="SSF53335">
    <property type="entry name" value="S-adenosyl-L-methionine-dependent methyltransferases"/>
    <property type="match status" value="1"/>
</dbReference>
<feature type="region of interest" description="Disordered" evidence="1">
    <location>
        <begin position="1"/>
        <end position="21"/>
    </location>
</feature>
<organism evidence="3 4">
    <name type="scientific">Absidia repens</name>
    <dbReference type="NCBI Taxonomy" id="90262"/>
    <lineage>
        <taxon>Eukaryota</taxon>
        <taxon>Fungi</taxon>
        <taxon>Fungi incertae sedis</taxon>
        <taxon>Mucoromycota</taxon>
        <taxon>Mucoromycotina</taxon>
        <taxon>Mucoromycetes</taxon>
        <taxon>Mucorales</taxon>
        <taxon>Cunninghamellaceae</taxon>
        <taxon>Absidia</taxon>
    </lineage>
</organism>
<dbReference type="InterPro" id="IPR029063">
    <property type="entry name" value="SAM-dependent_MTases_sf"/>
</dbReference>
<gene>
    <name evidence="3" type="ORF">BCR42DRAFT_412218</name>
</gene>
<keyword evidence="3" id="KW-0808">Transferase</keyword>
<reference evidence="3 4" key="1">
    <citation type="submission" date="2016-07" db="EMBL/GenBank/DDBJ databases">
        <title>Pervasive Adenine N6-methylation of Active Genes in Fungi.</title>
        <authorList>
            <consortium name="DOE Joint Genome Institute"/>
            <person name="Mondo S.J."/>
            <person name="Dannebaum R.O."/>
            <person name="Kuo R.C."/>
            <person name="Labutti K."/>
            <person name="Haridas S."/>
            <person name="Kuo A."/>
            <person name="Salamov A."/>
            <person name="Ahrendt S.R."/>
            <person name="Lipzen A."/>
            <person name="Sullivan W."/>
            <person name="Andreopoulos W.B."/>
            <person name="Clum A."/>
            <person name="Lindquist E."/>
            <person name="Daum C."/>
            <person name="Ramamoorthy G.K."/>
            <person name="Gryganskyi A."/>
            <person name="Culley D."/>
            <person name="Magnuson J.K."/>
            <person name="James T.Y."/>
            <person name="O'Malley M.A."/>
            <person name="Stajich J.E."/>
            <person name="Spatafora J.W."/>
            <person name="Visel A."/>
            <person name="Grigoriev I.V."/>
        </authorList>
    </citation>
    <scope>NUCLEOTIDE SEQUENCE [LARGE SCALE GENOMIC DNA]</scope>
    <source>
        <strain evidence="3 4">NRRL 1336</strain>
    </source>
</reference>
<dbReference type="Gene3D" id="3.40.50.150">
    <property type="entry name" value="Vaccinia Virus protein VP39"/>
    <property type="match status" value="1"/>
</dbReference>
<dbReference type="Proteomes" id="UP000193560">
    <property type="component" value="Unassembled WGS sequence"/>
</dbReference>
<dbReference type="CDD" id="cd02440">
    <property type="entry name" value="AdoMet_MTases"/>
    <property type="match status" value="1"/>
</dbReference>
<dbReference type="EMBL" id="MCGE01000009">
    <property type="protein sequence ID" value="ORZ17641.1"/>
    <property type="molecule type" value="Genomic_DNA"/>
</dbReference>
<dbReference type="AlphaFoldDB" id="A0A1X2IJ82"/>
<comment type="caution">
    <text evidence="3">The sequence shown here is derived from an EMBL/GenBank/DDBJ whole genome shotgun (WGS) entry which is preliminary data.</text>
</comment>
<evidence type="ECO:0000259" key="2">
    <source>
        <dbReference type="Pfam" id="PF13847"/>
    </source>
</evidence>
<sequence length="319" mass="37087">MGQQTSKKLLRRKKQHTTTNEAHIPSQVMTSFSSKKASMFRYKEGRRYHEDEAIPYVLPNDDEEIDRVHQQHWLFRYLFQSNFEVPLHNDLEKGITVLDTGCGPGTWLFEMAEDYPHSQFHGIDITPVFPEDIKPANVQFALGNIAERLPYPDNHFDYIHQRLLIFGLTLPQWDLAIQELLRILKPGGWIEFVEVDQEAQNMGPLLKIIIDAMEHMLISRNMVPNIGLKLDGYLEKYHLDSIQSTVKEFPMRHSGKLGDLFWDDFQQVSRAVQPIVSQTHPEWSSPECYKNYLQRCADECSSMQTSLFARSVRAKKPLV</sequence>
<dbReference type="GO" id="GO:0008168">
    <property type="term" value="F:methyltransferase activity"/>
    <property type="evidence" value="ECO:0007669"/>
    <property type="project" value="UniProtKB-KW"/>
</dbReference>
<dbReference type="PANTHER" id="PTHR43591:SF110">
    <property type="entry name" value="RHODANESE DOMAIN-CONTAINING PROTEIN"/>
    <property type="match status" value="1"/>
</dbReference>
<feature type="domain" description="Methyltransferase" evidence="2">
    <location>
        <begin position="92"/>
        <end position="200"/>
    </location>
</feature>
<proteinExistence type="predicted"/>
<evidence type="ECO:0000256" key="1">
    <source>
        <dbReference type="SAM" id="MobiDB-lite"/>
    </source>
</evidence>
<dbReference type="PANTHER" id="PTHR43591">
    <property type="entry name" value="METHYLTRANSFERASE"/>
    <property type="match status" value="1"/>
</dbReference>
<evidence type="ECO:0000313" key="3">
    <source>
        <dbReference type="EMBL" id="ORZ17641.1"/>
    </source>
</evidence>
<dbReference type="Pfam" id="PF13847">
    <property type="entry name" value="Methyltransf_31"/>
    <property type="match status" value="1"/>
</dbReference>